<accession>A0A1Q9DIL0</accession>
<evidence type="ECO:0000313" key="2">
    <source>
        <dbReference type="Proteomes" id="UP000186817"/>
    </source>
</evidence>
<reference evidence="1 2" key="1">
    <citation type="submission" date="2016-02" db="EMBL/GenBank/DDBJ databases">
        <title>Genome analysis of coral dinoflagellate symbionts highlights evolutionary adaptations to a symbiotic lifestyle.</title>
        <authorList>
            <person name="Aranda M."/>
            <person name="Li Y."/>
            <person name="Liew Y.J."/>
            <person name="Baumgarten S."/>
            <person name="Simakov O."/>
            <person name="Wilson M."/>
            <person name="Piel J."/>
            <person name="Ashoor H."/>
            <person name="Bougouffa S."/>
            <person name="Bajic V.B."/>
            <person name="Ryu T."/>
            <person name="Ravasi T."/>
            <person name="Bayer T."/>
            <person name="Micklem G."/>
            <person name="Kim H."/>
            <person name="Bhak J."/>
            <person name="Lajeunesse T.C."/>
            <person name="Voolstra C.R."/>
        </authorList>
    </citation>
    <scope>NUCLEOTIDE SEQUENCE [LARGE SCALE GENOMIC DNA]</scope>
    <source>
        <strain evidence="1 2">CCMP2467</strain>
    </source>
</reference>
<proteinExistence type="predicted"/>
<dbReference type="Proteomes" id="UP000186817">
    <property type="component" value="Unassembled WGS sequence"/>
</dbReference>
<organism evidence="1 2">
    <name type="scientific">Symbiodinium microadriaticum</name>
    <name type="common">Dinoflagellate</name>
    <name type="synonym">Zooxanthella microadriatica</name>
    <dbReference type="NCBI Taxonomy" id="2951"/>
    <lineage>
        <taxon>Eukaryota</taxon>
        <taxon>Sar</taxon>
        <taxon>Alveolata</taxon>
        <taxon>Dinophyceae</taxon>
        <taxon>Suessiales</taxon>
        <taxon>Symbiodiniaceae</taxon>
        <taxon>Symbiodinium</taxon>
    </lineage>
</organism>
<sequence>MVWRTPCVVATQTPKTWTAAHGIIASWVAIAAQCCCAAAPRLSIALGVTFQMSRVICEDVGGTPEKERANACLAVHLLSFSLDSMIVDTILFNTLLSACGRGNLRQNGILLEYAKSQFLHLLISACERGSKWQVALECLQDGLEAGLEPTLVTVSAGVSAMEKGSQWQSAVELVSLSGDASIEADISKDTSFCYIGSTNLTVAKREYNRVAELKQLKQLKLPKTEIAIRYWHDKQNSELFSTLLLSKHTEYIDAWAEEHSLIQRWQPKLNYPFVTKELVKKAHGLVPARQQPHLQKPPDTLAKQLFKKIRRRLQGQKRRLVNALPKQAQFWKILYAISSDTKQEYNASRELRIGKHDNETVTLLYRLANHMEHPGALRLPHKVDIGNPSRASVKNFYANIPALNNIKEVHELFRANEEQPDRELVFLNHDLVGFFNSIPQADIIQSVRYLITEFSKNNNDILLIDPHSKLNPVHSGSSTHNIKSNMTKINVQHIVDVIQFSFDACAFTAIGEVFRQTCGTSMGNQISPILSTCAIVATEITWLRLFGQHVASAHLADQLWIRRYVDNRAIIVDKDVLHNNPHIWQLASLHFYKKPVQLEDENCDDFLGFRINENNRLPSELLRASALTRRGAPAMVFSVGAYYHAGSVGIRSNTRKYPCVSALPAYMIRACTHSNFSAVSLLHNVNMATHVDRYNQPGSTNVLVRSLNAQLKPVERSQHPCSIPAWTYTDGWSSELPVADDSIHARTCLQLCSYNISHLRMFYRWGNKFMCGPVGSGTKGNVIVSLACDMHIQRIVNETPEIIAYTILEVTFDLRALVHLAQTNKATWIRCSQILRATSTECKIQTNAPWHKRAGRAVDAQATETPIDIKMCLFNKRMHTWYHHELSYQQYMDLQVRELLPAP</sequence>
<dbReference type="Gene3D" id="1.25.40.10">
    <property type="entry name" value="Tetratricopeptide repeat domain"/>
    <property type="match status" value="1"/>
</dbReference>
<evidence type="ECO:0000313" key="1">
    <source>
        <dbReference type="EMBL" id="OLP94980.1"/>
    </source>
</evidence>
<protein>
    <recommendedName>
        <fullName evidence="3">Reverse transcriptase domain-containing protein</fullName>
    </recommendedName>
</protein>
<evidence type="ECO:0008006" key="3">
    <source>
        <dbReference type="Google" id="ProtNLM"/>
    </source>
</evidence>
<dbReference type="AlphaFoldDB" id="A0A1Q9DIL0"/>
<dbReference type="InterPro" id="IPR011990">
    <property type="entry name" value="TPR-like_helical_dom_sf"/>
</dbReference>
<comment type="caution">
    <text evidence="1">The sequence shown here is derived from an EMBL/GenBank/DDBJ whole genome shotgun (WGS) entry which is preliminary data.</text>
</comment>
<dbReference type="EMBL" id="LSRX01000520">
    <property type="protein sequence ID" value="OLP94980.1"/>
    <property type="molecule type" value="Genomic_DNA"/>
</dbReference>
<name>A0A1Q9DIL0_SYMMI</name>
<dbReference type="OrthoDB" id="10299041at2759"/>
<gene>
    <name evidence="1" type="ORF">AK812_SmicGene22955</name>
</gene>
<keyword evidence="2" id="KW-1185">Reference proteome</keyword>